<dbReference type="GO" id="GO:0003677">
    <property type="term" value="F:DNA binding"/>
    <property type="evidence" value="ECO:0007669"/>
    <property type="project" value="UniProtKB-KW"/>
</dbReference>
<reference evidence="3 4" key="1">
    <citation type="submission" date="2023-10" db="EMBL/GenBank/DDBJ databases">
        <title>Draft genome sequence of Xylaria bambusicola isolate GMP-LS, the root and basal stem rot pathogen of sugarcane in Indonesia.</title>
        <authorList>
            <person name="Selvaraj P."/>
            <person name="Muralishankar V."/>
            <person name="Muruganantham S."/>
            <person name="Sp S."/>
            <person name="Haryani S."/>
            <person name="Lau K.J.X."/>
            <person name="Naqvi N.I."/>
        </authorList>
    </citation>
    <scope>NUCLEOTIDE SEQUENCE [LARGE SCALE GENOMIC DNA]</scope>
    <source>
        <strain evidence="3">GMP-LS</strain>
    </source>
</reference>
<keyword evidence="4" id="KW-1185">Reference proteome</keyword>
<dbReference type="PROSITE" id="PS51253">
    <property type="entry name" value="HTH_CENPB"/>
    <property type="match status" value="1"/>
</dbReference>
<dbReference type="PANTHER" id="PTHR19303">
    <property type="entry name" value="TRANSPOSON"/>
    <property type="match status" value="1"/>
</dbReference>
<proteinExistence type="predicted"/>
<dbReference type="AlphaFoldDB" id="A0AAN7UWL3"/>
<keyword evidence="1" id="KW-0238">DNA-binding</keyword>
<dbReference type="EMBL" id="JAWHQM010000168">
    <property type="protein sequence ID" value="KAK5637617.1"/>
    <property type="molecule type" value="Genomic_DNA"/>
</dbReference>
<dbReference type="InterPro" id="IPR009057">
    <property type="entry name" value="Homeodomain-like_sf"/>
</dbReference>
<name>A0AAN7UWL3_9PEZI</name>
<dbReference type="InterPro" id="IPR006600">
    <property type="entry name" value="HTH_CenpB_DNA-bd_dom"/>
</dbReference>
<comment type="caution">
    <text evidence="3">The sequence shown here is derived from an EMBL/GenBank/DDBJ whole genome shotgun (WGS) entry which is preliminary data.</text>
</comment>
<protein>
    <recommendedName>
        <fullName evidence="2">HTH CENPB-type domain-containing protein</fullName>
    </recommendedName>
</protein>
<dbReference type="GO" id="GO:0005634">
    <property type="term" value="C:nucleus"/>
    <property type="evidence" value="ECO:0007669"/>
    <property type="project" value="TreeGrafter"/>
</dbReference>
<sequence>MPLVFDENRAEVAVRAVMLGMPMRQAARKWNIDRSYIRRRLNGIPTRKETNQHLQAVPINLERRLANWAIGQARLGFAPSIVKLKIIAERMAQASGSPRSLGSQWHTRFLSRNEAVKSARSLPLSYSRVNGATAVNINRFFDRLEAPELAAITPDRFFNIDEMGMAQGVGADQFVITDATLRQTFKKAVEKGEWITVLECISAEGEALPPLLIWKGTHVQSQWFPDRNRGLFEDWRFSCLPNGWTSNEIALKWLHHLFLPHVRCRFGNIWVVLVCDGHDSHTNDDFLWACLSNKVWLLFYEPHCSHVQPLDVGVFGLLKKKLKNELNLTPAGRLGIKPSKKEMVLAYKVAREAVLGVKTITNAWATAGI</sequence>
<organism evidence="3 4">
    <name type="scientific">Xylaria bambusicola</name>
    <dbReference type="NCBI Taxonomy" id="326684"/>
    <lineage>
        <taxon>Eukaryota</taxon>
        <taxon>Fungi</taxon>
        <taxon>Dikarya</taxon>
        <taxon>Ascomycota</taxon>
        <taxon>Pezizomycotina</taxon>
        <taxon>Sordariomycetes</taxon>
        <taxon>Xylariomycetidae</taxon>
        <taxon>Xylariales</taxon>
        <taxon>Xylariaceae</taxon>
        <taxon>Xylaria</taxon>
    </lineage>
</organism>
<evidence type="ECO:0000259" key="2">
    <source>
        <dbReference type="PROSITE" id="PS51253"/>
    </source>
</evidence>
<dbReference type="InterPro" id="IPR004875">
    <property type="entry name" value="DDE_SF_endonuclease_dom"/>
</dbReference>
<dbReference type="SUPFAM" id="SSF46689">
    <property type="entry name" value="Homeodomain-like"/>
    <property type="match status" value="1"/>
</dbReference>
<gene>
    <name evidence="3" type="ORF">RRF57_013332</name>
</gene>
<evidence type="ECO:0000313" key="4">
    <source>
        <dbReference type="Proteomes" id="UP001305414"/>
    </source>
</evidence>
<evidence type="ECO:0000256" key="1">
    <source>
        <dbReference type="ARBA" id="ARBA00023125"/>
    </source>
</evidence>
<dbReference type="InterPro" id="IPR050863">
    <property type="entry name" value="CenT-Element_Derived"/>
</dbReference>
<dbReference type="Pfam" id="PF03184">
    <property type="entry name" value="DDE_1"/>
    <property type="match status" value="1"/>
</dbReference>
<dbReference type="PANTHER" id="PTHR19303:SF74">
    <property type="entry name" value="POGO TRANSPOSABLE ELEMENT WITH KRAB DOMAIN"/>
    <property type="match status" value="1"/>
</dbReference>
<accession>A0AAN7UWL3</accession>
<evidence type="ECO:0000313" key="3">
    <source>
        <dbReference type="EMBL" id="KAK5637617.1"/>
    </source>
</evidence>
<feature type="domain" description="HTH CENPB-type" evidence="2">
    <location>
        <begin position="49"/>
        <end position="119"/>
    </location>
</feature>
<dbReference type="Proteomes" id="UP001305414">
    <property type="component" value="Unassembled WGS sequence"/>
</dbReference>